<organism evidence="1 2">
    <name type="scientific">Sinorhizobium medicae</name>
    <dbReference type="NCBI Taxonomy" id="110321"/>
    <lineage>
        <taxon>Bacteria</taxon>
        <taxon>Pseudomonadati</taxon>
        <taxon>Pseudomonadota</taxon>
        <taxon>Alphaproteobacteria</taxon>
        <taxon>Hyphomicrobiales</taxon>
        <taxon>Rhizobiaceae</taxon>
        <taxon>Sinorhizobium/Ensifer group</taxon>
        <taxon>Sinorhizobium</taxon>
    </lineage>
</organism>
<keyword evidence="2" id="KW-1185">Reference proteome</keyword>
<evidence type="ECO:0000313" key="2">
    <source>
        <dbReference type="Proteomes" id="UP001190825"/>
    </source>
</evidence>
<name>A0ABX4TNE9_9HYPH</name>
<dbReference type="EMBL" id="NBUC01000072">
    <property type="protein sequence ID" value="PLU03400.1"/>
    <property type="molecule type" value="Genomic_DNA"/>
</dbReference>
<evidence type="ECO:0008006" key="3">
    <source>
        <dbReference type="Google" id="ProtNLM"/>
    </source>
</evidence>
<reference evidence="1 2" key="1">
    <citation type="journal article" date="2018" name="FEMS Microbiol. Ecol.">
        <title>Co-invading symbiotic mutualists of Medicago polymorpha retain high ancestral diversity and contain diverse accessory genomes.</title>
        <authorList>
            <person name="Porter S.S."/>
            <person name="Faber-Hammond J.J."/>
            <person name="Friesen M.L."/>
        </authorList>
    </citation>
    <scope>NUCLEOTIDE SEQUENCE [LARGE SCALE GENOMIC DNA]</scope>
    <source>
        <strain evidence="1 2">Str16</strain>
    </source>
</reference>
<protein>
    <recommendedName>
        <fullName evidence="3">Transmembrane protein</fullName>
    </recommendedName>
</protein>
<evidence type="ECO:0000313" key="1">
    <source>
        <dbReference type="EMBL" id="PLU03400.1"/>
    </source>
</evidence>
<comment type="caution">
    <text evidence="1">The sequence shown here is derived from an EMBL/GenBank/DDBJ whole genome shotgun (WGS) entry which is preliminary data.</text>
</comment>
<gene>
    <name evidence="1" type="ORF">BMJ33_15465</name>
</gene>
<sequence length="85" mass="9111">MICCMFLSFNRIRSKDTAVGDARVGGRATSVDAPLAAGIPVLQPIDAGRKPRECQTPQPSEGGYQAIYSADCHSAWRKDGAVCRN</sequence>
<proteinExistence type="predicted"/>
<dbReference type="Proteomes" id="UP001190825">
    <property type="component" value="Unassembled WGS sequence"/>
</dbReference>
<accession>A0ABX4TNE9</accession>